<feature type="domain" description="HTH gntR-type" evidence="4">
    <location>
        <begin position="1"/>
        <end position="62"/>
    </location>
</feature>
<evidence type="ECO:0000259" key="4">
    <source>
        <dbReference type="PROSITE" id="PS50949"/>
    </source>
</evidence>
<dbReference type="EMBL" id="VSSQ01081060">
    <property type="protein sequence ID" value="MPN30073.1"/>
    <property type="molecule type" value="Genomic_DNA"/>
</dbReference>
<organism evidence="5">
    <name type="scientific">bioreactor metagenome</name>
    <dbReference type="NCBI Taxonomy" id="1076179"/>
    <lineage>
        <taxon>unclassified sequences</taxon>
        <taxon>metagenomes</taxon>
        <taxon>ecological metagenomes</taxon>
    </lineage>
</organism>
<proteinExistence type="predicted"/>
<sequence length="210" mass="24454">MDYLKKQILVSKKYKKGDKIIESQIAEELNISRSPVREAIQRLESQGLVTTIPRKGAFVTQFSIKEMEEIYALRYLLEGSIYEVLINENLLKEEDYEHLSGLIDQMVEVARSDMSTGEKVLAFLKKDIEFHRYTWLKANRPRTLSILSDLYHQLELGMLDDLIHAKSLEVTALSHYRIVEFLKSGELEKLKESRSWSLFARRLENVKEGS</sequence>
<name>A0A645H2K1_9ZZZZ</name>
<reference evidence="5" key="1">
    <citation type="submission" date="2019-08" db="EMBL/GenBank/DDBJ databases">
        <authorList>
            <person name="Kucharzyk K."/>
            <person name="Murdoch R.W."/>
            <person name="Higgins S."/>
            <person name="Loffler F."/>
        </authorList>
    </citation>
    <scope>NUCLEOTIDE SEQUENCE</scope>
</reference>
<dbReference type="InterPro" id="IPR011711">
    <property type="entry name" value="GntR_C"/>
</dbReference>
<comment type="caution">
    <text evidence="5">The sequence shown here is derived from an EMBL/GenBank/DDBJ whole genome shotgun (WGS) entry which is preliminary data.</text>
</comment>
<dbReference type="PROSITE" id="PS50949">
    <property type="entry name" value="HTH_GNTR"/>
    <property type="match status" value="1"/>
</dbReference>
<dbReference type="Pfam" id="PF07729">
    <property type="entry name" value="FCD"/>
    <property type="match status" value="1"/>
</dbReference>
<dbReference type="SMART" id="SM00345">
    <property type="entry name" value="HTH_GNTR"/>
    <property type="match status" value="1"/>
</dbReference>
<dbReference type="Gene3D" id="1.20.120.530">
    <property type="entry name" value="GntR ligand-binding domain-like"/>
    <property type="match status" value="1"/>
</dbReference>
<dbReference type="PRINTS" id="PR00035">
    <property type="entry name" value="HTHGNTR"/>
</dbReference>
<dbReference type="Pfam" id="PF00392">
    <property type="entry name" value="GntR"/>
    <property type="match status" value="1"/>
</dbReference>
<dbReference type="InterPro" id="IPR000524">
    <property type="entry name" value="Tscrpt_reg_HTH_GntR"/>
</dbReference>
<keyword evidence="2" id="KW-0238">DNA-binding</keyword>
<evidence type="ECO:0000256" key="2">
    <source>
        <dbReference type="ARBA" id="ARBA00023125"/>
    </source>
</evidence>
<gene>
    <name evidence="5" type="ORF">SDC9_177530</name>
</gene>
<dbReference type="GO" id="GO:0003700">
    <property type="term" value="F:DNA-binding transcription factor activity"/>
    <property type="evidence" value="ECO:0007669"/>
    <property type="project" value="InterPro"/>
</dbReference>
<protein>
    <recommendedName>
        <fullName evidence="4">HTH gntR-type domain-containing protein</fullName>
    </recommendedName>
</protein>
<dbReference type="GO" id="GO:0003677">
    <property type="term" value="F:DNA binding"/>
    <property type="evidence" value="ECO:0007669"/>
    <property type="project" value="UniProtKB-KW"/>
</dbReference>
<dbReference type="AlphaFoldDB" id="A0A645H2K1"/>
<dbReference type="SUPFAM" id="SSF46785">
    <property type="entry name" value="Winged helix' DNA-binding domain"/>
    <property type="match status" value="1"/>
</dbReference>
<dbReference type="SUPFAM" id="SSF48008">
    <property type="entry name" value="GntR ligand-binding domain-like"/>
    <property type="match status" value="1"/>
</dbReference>
<dbReference type="InterPro" id="IPR008920">
    <property type="entry name" value="TF_FadR/GntR_C"/>
</dbReference>
<evidence type="ECO:0000313" key="5">
    <source>
        <dbReference type="EMBL" id="MPN30073.1"/>
    </source>
</evidence>
<dbReference type="InterPro" id="IPR036388">
    <property type="entry name" value="WH-like_DNA-bd_sf"/>
</dbReference>
<evidence type="ECO:0000256" key="1">
    <source>
        <dbReference type="ARBA" id="ARBA00023015"/>
    </source>
</evidence>
<accession>A0A645H2K1</accession>
<dbReference type="Gene3D" id="1.10.10.10">
    <property type="entry name" value="Winged helix-like DNA-binding domain superfamily/Winged helix DNA-binding domain"/>
    <property type="match status" value="1"/>
</dbReference>
<dbReference type="PANTHER" id="PTHR43537:SF24">
    <property type="entry name" value="GLUCONATE OPERON TRANSCRIPTIONAL REPRESSOR"/>
    <property type="match status" value="1"/>
</dbReference>
<dbReference type="CDD" id="cd07377">
    <property type="entry name" value="WHTH_GntR"/>
    <property type="match status" value="1"/>
</dbReference>
<keyword evidence="1" id="KW-0805">Transcription regulation</keyword>
<dbReference type="PANTHER" id="PTHR43537">
    <property type="entry name" value="TRANSCRIPTIONAL REGULATOR, GNTR FAMILY"/>
    <property type="match status" value="1"/>
</dbReference>
<keyword evidence="3" id="KW-0804">Transcription</keyword>
<evidence type="ECO:0000256" key="3">
    <source>
        <dbReference type="ARBA" id="ARBA00023163"/>
    </source>
</evidence>
<dbReference type="InterPro" id="IPR036390">
    <property type="entry name" value="WH_DNA-bd_sf"/>
</dbReference>